<gene>
    <name evidence="8" type="ORF">KXV57_006959</name>
</gene>
<accession>A0A229WIY2</accession>
<evidence type="ECO:0000256" key="3">
    <source>
        <dbReference type="ARBA" id="ARBA00023180"/>
    </source>
</evidence>
<evidence type="ECO:0000256" key="6">
    <source>
        <dbReference type="SAM" id="SignalP"/>
    </source>
</evidence>
<dbReference type="GO" id="GO:0009254">
    <property type="term" value="P:peptidoglycan turnover"/>
    <property type="evidence" value="ECO:0007669"/>
    <property type="project" value="TreeGrafter"/>
</dbReference>
<name>A0A229WIY2_ASPFM</name>
<dbReference type="SMR" id="A0A229WIY2"/>
<proteinExistence type="inferred from homology"/>
<evidence type="ECO:0000256" key="4">
    <source>
        <dbReference type="ARBA" id="ARBA00023277"/>
    </source>
</evidence>
<dbReference type="AlphaFoldDB" id="A0A229WIY2"/>
<dbReference type="Proteomes" id="UP000813423">
    <property type="component" value="Unassembled WGS sequence"/>
</dbReference>
<keyword evidence="6" id="KW-0732">Signal</keyword>
<dbReference type="Pfam" id="PF00933">
    <property type="entry name" value="Glyco_hydro_3"/>
    <property type="match status" value="1"/>
</dbReference>
<evidence type="ECO:0000256" key="5">
    <source>
        <dbReference type="ARBA" id="ARBA00023295"/>
    </source>
</evidence>
<sequence length="354" mass="36756">MKLSLLLLLSAVYTATGTAATTTTATAATHVIYSYPGVSPPASLLSLIAAGKVGGLILFGENIDDNLPATIATIQKTYASSPDYNGTPLLIMTDQEGGKVRRLPGGPTLSAKQVGLSSDPAATAGETGTEAATTLAQYGVNANLAPVLGVYRSAGDFLDEYGRSYGNSSELVASCAEAFIRNQQARKVIATAKHFPGLGAAGADANTDLVPVQIDLGLEELRRVDEAPYRAAIAAGVEMVMASWAVYPALDAKPAGLSEKWIRGELRQRHGFQGVTITDAIEAGALRAYGDDAARGVRAAQAGMDLLLASARNVTQGEAIVDALTAALEHGELDTEEFAAATARIMALRRTLHV</sequence>
<dbReference type="Gene3D" id="3.20.20.300">
    <property type="entry name" value="Glycoside hydrolase, family 3, N-terminal domain"/>
    <property type="match status" value="1"/>
</dbReference>
<dbReference type="GO" id="GO:0004553">
    <property type="term" value="F:hydrolase activity, hydrolyzing O-glycosyl compounds"/>
    <property type="evidence" value="ECO:0007669"/>
    <property type="project" value="InterPro"/>
</dbReference>
<feature type="domain" description="Glycoside hydrolase family 3 N-terminal" evidence="7">
    <location>
        <begin position="44"/>
        <end position="347"/>
    </location>
</feature>
<evidence type="ECO:0000313" key="9">
    <source>
        <dbReference type="Proteomes" id="UP000813423"/>
    </source>
</evidence>
<dbReference type="PANTHER" id="PTHR30480:SF14">
    <property type="entry name" value="HYDROLASE, PUTATIVE (AFU_ORTHOLOGUE AFUA_4G13770)-RELATED"/>
    <property type="match status" value="1"/>
</dbReference>
<feature type="signal peptide" evidence="6">
    <location>
        <begin position="1"/>
        <end position="19"/>
    </location>
</feature>
<dbReference type="InterPro" id="IPR017853">
    <property type="entry name" value="GH"/>
</dbReference>
<keyword evidence="4" id="KW-0119">Carbohydrate metabolism</keyword>
<evidence type="ECO:0000313" key="8">
    <source>
        <dbReference type="EMBL" id="KAH1903503.1"/>
    </source>
</evidence>
<dbReference type="PANTHER" id="PTHR30480">
    <property type="entry name" value="BETA-HEXOSAMINIDASE-RELATED"/>
    <property type="match status" value="1"/>
</dbReference>
<comment type="caution">
    <text evidence="8">The sequence shown here is derived from an EMBL/GenBank/DDBJ whole genome shotgun (WGS) entry which is preliminary data.</text>
</comment>
<feature type="chain" id="PRO_5041058554" description="Glycoside hydrolase family 3 N-terminal domain-containing protein" evidence="6">
    <location>
        <begin position="20"/>
        <end position="354"/>
    </location>
</feature>
<dbReference type="InterPro" id="IPR001764">
    <property type="entry name" value="Glyco_hydro_3_N"/>
</dbReference>
<keyword evidence="3" id="KW-0325">Glycoprotein</keyword>
<organism evidence="8 9">
    <name type="scientific">Aspergillus fumigatus</name>
    <name type="common">Neosartorya fumigata</name>
    <dbReference type="NCBI Taxonomy" id="746128"/>
    <lineage>
        <taxon>Eukaryota</taxon>
        <taxon>Fungi</taxon>
        <taxon>Dikarya</taxon>
        <taxon>Ascomycota</taxon>
        <taxon>Pezizomycotina</taxon>
        <taxon>Eurotiomycetes</taxon>
        <taxon>Eurotiomycetidae</taxon>
        <taxon>Eurotiales</taxon>
        <taxon>Aspergillaceae</taxon>
        <taxon>Aspergillus</taxon>
        <taxon>Aspergillus subgen. Fumigati</taxon>
    </lineage>
</organism>
<dbReference type="GO" id="GO:0005975">
    <property type="term" value="P:carbohydrate metabolic process"/>
    <property type="evidence" value="ECO:0007669"/>
    <property type="project" value="InterPro"/>
</dbReference>
<reference evidence="8" key="1">
    <citation type="submission" date="2021-08" db="EMBL/GenBank/DDBJ databases">
        <title>Global Aspergillus fumigatus from environmental and clinical sources.</title>
        <authorList>
            <person name="Barber A."/>
            <person name="Sae-Ong T."/>
        </authorList>
    </citation>
    <scope>NUCLEOTIDE SEQUENCE</scope>
    <source>
        <strain evidence="8">NRZ-2016-071</strain>
    </source>
</reference>
<evidence type="ECO:0000256" key="2">
    <source>
        <dbReference type="ARBA" id="ARBA00022801"/>
    </source>
</evidence>
<comment type="similarity">
    <text evidence="1">Belongs to the glycosyl hydrolase 3 family.</text>
</comment>
<dbReference type="InterPro" id="IPR036962">
    <property type="entry name" value="Glyco_hydro_3_N_sf"/>
</dbReference>
<dbReference type="EMBL" id="JAIBSC010000052">
    <property type="protein sequence ID" value="KAH1903503.1"/>
    <property type="molecule type" value="Genomic_DNA"/>
</dbReference>
<dbReference type="FunFam" id="3.20.20.300:FF:000027">
    <property type="entry name" value="Glycosyl hydrolase, putative"/>
    <property type="match status" value="1"/>
</dbReference>
<protein>
    <recommendedName>
        <fullName evidence="7">Glycoside hydrolase family 3 N-terminal domain-containing protein</fullName>
    </recommendedName>
</protein>
<dbReference type="InterPro" id="IPR050226">
    <property type="entry name" value="NagZ_Beta-hexosaminidase"/>
</dbReference>
<keyword evidence="2" id="KW-0378">Hydrolase</keyword>
<keyword evidence="5" id="KW-0326">Glycosidase</keyword>
<dbReference type="OMA" id="WQMAAEM"/>
<evidence type="ECO:0000256" key="1">
    <source>
        <dbReference type="ARBA" id="ARBA00005336"/>
    </source>
</evidence>
<dbReference type="SUPFAM" id="SSF51445">
    <property type="entry name" value="(Trans)glycosidases"/>
    <property type="match status" value="1"/>
</dbReference>
<evidence type="ECO:0000259" key="7">
    <source>
        <dbReference type="Pfam" id="PF00933"/>
    </source>
</evidence>